<dbReference type="InterPro" id="IPR050458">
    <property type="entry name" value="LolB"/>
</dbReference>
<feature type="region of interest" description="Disordered" evidence="1">
    <location>
        <begin position="149"/>
        <end position="174"/>
    </location>
</feature>
<reference evidence="3" key="2">
    <citation type="submission" date="2019-11" db="EMBL/GenBank/DDBJ databases">
        <title>Improved Assembly of Tolypothrix boutellei genome.</title>
        <authorList>
            <person name="Sarangi A.N."/>
            <person name="Mukherjee M."/>
            <person name="Ghosh S."/>
            <person name="Singh D."/>
            <person name="Das A."/>
            <person name="Kant S."/>
            <person name="Prusty A."/>
            <person name="Tripathy S."/>
        </authorList>
    </citation>
    <scope>NUCLEOTIDE SEQUENCE</scope>
    <source>
        <strain evidence="3">VB521301</strain>
    </source>
</reference>
<dbReference type="PANTHER" id="PTHR30634">
    <property type="entry name" value="OUTER MEMBRANE LOLAB LIPOPROTEIN INSERTION APPARATUS"/>
    <property type="match status" value="1"/>
</dbReference>
<dbReference type="RefSeq" id="WP_050045717.1">
    <property type="nucleotide sequence ID" value="NZ_JHEG04000001.1"/>
</dbReference>
<feature type="domain" description="VWFA" evidence="2">
    <location>
        <begin position="324"/>
        <end position="483"/>
    </location>
</feature>
<evidence type="ECO:0000313" key="3">
    <source>
        <dbReference type="EMBL" id="KAF3886179.1"/>
    </source>
</evidence>
<evidence type="ECO:0000313" key="5">
    <source>
        <dbReference type="Proteomes" id="UP000029738"/>
    </source>
</evidence>
<dbReference type="EMBL" id="JHEG02000048">
    <property type="protein sequence ID" value="KIE10238.1"/>
    <property type="molecule type" value="Genomic_DNA"/>
</dbReference>
<dbReference type="EMBL" id="JHEG04000001">
    <property type="protein sequence ID" value="KAF3886179.1"/>
    <property type="molecule type" value="Genomic_DNA"/>
</dbReference>
<sequence>MDGNQIAQRRQVLYWRLLTAMFGYTEQGANFERMSRAIVDELGLPQLILDPNMSIENLLQRYPELEQDFTQPIIAEIAEANQQDTNSSPLSPTNPHDTTILRRALVFSKLLLNAFGPNTQNSVITAQQYAQWLKDVSYLEKALGCSPGSLRGQKPGIGTGTGSGKDRGGASSSAGMGAGLGIGEGFTVDREQLSATLKAMEGELIERMALREVLKDDRLASQLTPSMALVEQLLRDKANLSGNSLKNAKRLIQEFINELAEVLRLQVAQTVTGKIDRSVPPKRVFRNLDLKRTIWKNLTNWSPQEQQLLVDRLYYHHTARKKTPTRMIVVVDQSGSMVDAMVQCTILASIFAGIPNVDVHLLAFDTQVLDLTPWVHDPFEVLLRTQLGGGTYIYGALVEAAQKILEPQNTVLVLISDFYEGGSDQVLYDYIRSLKETGLHFIPVGAVTSSGYFSVHQWFRDKLKELGTPILTGSPKKLIQELKKVIVT</sequence>
<dbReference type="InterPro" id="IPR002035">
    <property type="entry name" value="VWF_A"/>
</dbReference>
<dbReference type="AlphaFoldDB" id="A0A0C1R340"/>
<dbReference type="Gene3D" id="3.40.50.410">
    <property type="entry name" value="von Willebrand factor, type A domain"/>
    <property type="match status" value="1"/>
</dbReference>
<evidence type="ECO:0000256" key="1">
    <source>
        <dbReference type="SAM" id="MobiDB-lite"/>
    </source>
</evidence>
<evidence type="ECO:0000259" key="2">
    <source>
        <dbReference type="SMART" id="SM00327"/>
    </source>
</evidence>
<protein>
    <submittedName>
        <fullName evidence="4">VWA containing CoxE family protein</fullName>
    </submittedName>
    <submittedName>
        <fullName evidence="3">VWA domain-containing protein</fullName>
    </submittedName>
</protein>
<dbReference type="Pfam" id="PF05762">
    <property type="entry name" value="VWA_CoxE"/>
    <property type="match status" value="1"/>
</dbReference>
<dbReference type="PANTHER" id="PTHR30634:SF16">
    <property type="entry name" value="OUTER-MEMBRANE LIPOPROTEIN LOLB"/>
    <property type="match status" value="1"/>
</dbReference>
<gene>
    <name evidence="4" type="ORF">DA73_0216695</name>
    <name evidence="3" type="ORF">DA73_0400012380</name>
</gene>
<dbReference type="SUPFAM" id="SSF53300">
    <property type="entry name" value="vWA-like"/>
    <property type="match status" value="1"/>
</dbReference>
<dbReference type="STRING" id="1479485.DA73_0216695"/>
<keyword evidence="5" id="KW-1185">Reference proteome</keyword>
<reference evidence="4" key="1">
    <citation type="journal article" date="2015" name="Genome Announc.">
        <title>Draft Genome Sequence of Tolypothrix boutellei Strain VB521301.</title>
        <authorList>
            <person name="Chandrababunaidu M.M."/>
            <person name="Singh D."/>
            <person name="Sen D."/>
            <person name="Bhan S."/>
            <person name="Das S."/>
            <person name="Gupta A."/>
            <person name="Adhikary S.P."/>
            <person name="Tripathy S."/>
        </authorList>
    </citation>
    <scope>NUCLEOTIDE SEQUENCE</scope>
    <source>
        <strain evidence="4">VB521301</strain>
    </source>
</reference>
<name>A0A0C1R340_9CYAN</name>
<evidence type="ECO:0000313" key="4">
    <source>
        <dbReference type="EMBL" id="KIE10238.1"/>
    </source>
</evidence>
<proteinExistence type="predicted"/>
<comment type="caution">
    <text evidence="4">The sequence shown here is derived from an EMBL/GenBank/DDBJ whole genome shotgun (WGS) entry which is preliminary data.</text>
</comment>
<dbReference type="Proteomes" id="UP000029738">
    <property type="component" value="Unassembled WGS sequence"/>
</dbReference>
<accession>A0A0C1R340</accession>
<dbReference type="OrthoDB" id="9789979at2"/>
<organism evidence="4">
    <name type="scientific">Tolypothrix bouteillei VB521301</name>
    <dbReference type="NCBI Taxonomy" id="1479485"/>
    <lineage>
        <taxon>Bacteria</taxon>
        <taxon>Bacillati</taxon>
        <taxon>Cyanobacteriota</taxon>
        <taxon>Cyanophyceae</taxon>
        <taxon>Nostocales</taxon>
        <taxon>Tolypothrichaceae</taxon>
        <taxon>Tolypothrix</taxon>
    </lineage>
</organism>
<dbReference type="InterPro" id="IPR036465">
    <property type="entry name" value="vWFA_dom_sf"/>
</dbReference>
<dbReference type="SMART" id="SM00327">
    <property type="entry name" value="VWA"/>
    <property type="match status" value="1"/>
</dbReference>
<dbReference type="InterPro" id="IPR008912">
    <property type="entry name" value="Uncharacterised_CoxE"/>
</dbReference>